<organism evidence="2 3">
    <name type="scientific">Microtus ochrogaster</name>
    <name type="common">Prairie vole</name>
    <dbReference type="NCBI Taxonomy" id="79684"/>
    <lineage>
        <taxon>Eukaryota</taxon>
        <taxon>Metazoa</taxon>
        <taxon>Chordata</taxon>
        <taxon>Craniata</taxon>
        <taxon>Vertebrata</taxon>
        <taxon>Euteleostomi</taxon>
        <taxon>Mammalia</taxon>
        <taxon>Eutheria</taxon>
        <taxon>Euarchontoglires</taxon>
        <taxon>Glires</taxon>
        <taxon>Rodentia</taxon>
        <taxon>Myomorpha</taxon>
        <taxon>Muroidea</taxon>
        <taxon>Cricetidae</taxon>
        <taxon>Arvicolinae</taxon>
        <taxon>Microtus</taxon>
    </lineage>
</organism>
<accession>A0A8J6KP35</accession>
<sequence length="203" mass="22512">MKRSRCRERPQPPPARREDAAPRATELPQPQPLPPRRRAPPGRQRLEERSGPAGPDGREQDVVTGLSPLLFRKLSNPDIFSPTGKTKLHRQLSQDDCKLRRGSLASSLSGKQLLPLSSSVHSSVGQVTWQSTGEASNLVRMRNQSLGQSAPSLTAGLPCELYLYSCASTLVQRDNPWSRLPLDHDIMAPNVELICEPQKTRKK</sequence>
<comment type="caution">
    <text evidence="2">The sequence shown here is derived from an EMBL/GenBank/DDBJ whole genome shotgun (WGS) entry which is preliminary data.</text>
</comment>
<evidence type="ECO:0000256" key="1">
    <source>
        <dbReference type="SAM" id="MobiDB-lite"/>
    </source>
</evidence>
<name>A0A8J6KP35_MICOH</name>
<evidence type="ECO:0000313" key="2">
    <source>
        <dbReference type="EMBL" id="KAH0504309.1"/>
    </source>
</evidence>
<keyword evidence="2" id="KW-0418">Kinase</keyword>
<protein>
    <submittedName>
        <fullName evidence="2">Microtubule-associated serine/threonine-protein kinase 2</fullName>
    </submittedName>
</protein>
<dbReference type="Proteomes" id="UP000710432">
    <property type="component" value="Unassembled WGS sequence"/>
</dbReference>
<dbReference type="EMBL" id="JAATJU010025130">
    <property type="protein sequence ID" value="KAH0504309.1"/>
    <property type="molecule type" value="Genomic_DNA"/>
</dbReference>
<gene>
    <name evidence="2" type="ORF">LTLLF_183250</name>
</gene>
<proteinExistence type="predicted"/>
<feature type="region of interest" description="Disordered" evidence="1">
    <location>
        <begin position="1"/>
        <end position="61"/>
    </location>
</feature>
<feature type="compositionally biased region" description="Basic and acidic residues" evidence="1">
    <location>
        <begin position="44"/>
        <end position="61"/>
    </location>
</feature>
<keyword evidence="2" id="KW-0808">Transferase</keyword>
<evidence type="ECO:0000313" key="3">
    <source>
        <dbReference type="Proteomes" id="UP000710432"/>
    </source>
</evidence>
<dbReference type="GO" id="GO:0016301">
    <property type="term" value="F:kinase activity"/>
    <property type="evidence" value="ECO:0007669"/>
    <property type="project" value="UniProtKB-KW"/>
</dbReference>
<reference evidence="2" key="1">
    <citation type="submission" date="2020-03" db="EMBL/GenBank/DDBJ databases">
        <title>Studies in the Genomics of Life Span.</title>
        <authorList>
            <person name="Glass D."/>
        </authorList>
    </citation>
    <scope>NUCLEOTIDE SEQUENCE</scope>
    <source>
        <strain evidence="2">LTLLF</strain>
        <tissue evidence="2">Muscle</tissue>
    </source>
</reference>
<feature type="region of interest" description="Disordered" evidence="1">
    <location>
        <begin position="74"/>
        <end position="94"/>
    </location>
</feature>
<feature type="compositionally biased region" description="Basic and acidic residues" evidence="1">
    <location>
        <begin position="7"/>
        <end position="21"/>
    </location>
</feature>
<dbReference type="AlphaFoldDB" id="A0A8J6KP35"/>